<protein>
    <recommendedName>
        <fullName evidence="6">Peptidyl-prolyl cis-trans isomerase</fullName>
        <ecNumber evidence="6">5.2.1.8</ecNumber>
    </recommendedName>
</protein>
<dbReference type="PANTHER" id="PTHR43811:SF19">
    <property type="entry name" value="39 KDA FK506-BINDING NUCLEAR PROTEIN"/>
    <property type="match status" value="1"/>
</dbReference>
<comment type="catalytic activity">
    <reaction evidence="1 5 6">
        <text>[protein]-peptidylproline (omega=180) = [protein]-peptidylproline (omega=0)</text>
        <dbReference type="Rhea" id="RHEA:16237"/>
        <dbReference type="Rhea" id="RHEA-COMP:10747"/>
        <dbReference type="Rhea" id="RHEA-COMP:10748"/>
        <dbReference type="ChEBI" id="CHEBI:83833"/>
        <dbReference type="ChEBI" id="CHEBI:83834"/>
        <dbReference type="EC" id="5.2.1.8"/>
    </reaction>
</comment>
<feature type="region of interest" description="Disordered" evidence="7">
    <location>
        <begin position="26"/>
        <end position="60"/>
    </location>
</feature>
<keyword evidence="11" id="KW-1185">Reference proteome</keyword>
<reference evidence="10 11" key="1">
    <citation type="journal article" date="2016" name="Int. J. Syst. Evol. Microbiol.">
        <title>Nocardioides albidus sp. nov., an actinobacterium isolated from garden soil.</title>
        <authorList>
            <person name="Singh H."/>
            <person name="Du J."/>
            <person name="Trinh H."/>
            <person name="Won K."/>
            <person name="Yang J.E."/>
            <person name="Yin C."/>
            <person name="Kook M."/>
            <person name="Yi T.H."/>
        </authorList>
    </citation>
    <scope>NUCLEOTIDE SEQUENCE [LARGE SCALE GENOMIC DNA]</scope>
    <source>
        <strain evidence="10 11">CCTCC AB 2015297</strain>
    </source>
</reference>
<evidence type="ECO:0000256" key="7">
    <source>
        <dbReference type="SAM" id="MobiDB-lite"/>
    </source>
</evidence>
<keyword evidence="4 5" id="KW-0413">Isomerase</keyword>
<dbReference type="PROSITE" id="PS50059">
    <property type="entry name" value="FKBP_PPIASE"/>
    <property type="match status" value="1"/>
</dbReference>
<dbReference type="Proteomes" id="UP000313231">
    <property type="component" value="Unassembled WGS sequence"/>
</dbReference>
<evidence type="ECO:0000256" key="2">
    <source>
        <dbReference type="ARBA" id="ARBA00006577"/>
    </source>
</evidence>
<evidence type="ECO:0000256" key="5">
    <source>
        <dbReference type="PROSITE-ProRule" id="PRU00277"/>
    </source>
</evidence>
<dbReference type="SUPFAM" id="SSF54534">
    <property type="entry name" value="FKBP-like"/>
    <property type="match status" value="1"/>
</dbReference>
<evidence type="ECO:0000256" key="4">
    <source>
        <dbReference type="ARBA" id="ARBA00023235"/>
    </source>
</evidence>
<gene>
    <name evidence="10" type="ORF">FHP29_10640</name>
</gene>
<evidence type="ECO:0000256" key="3">
    <source>
        <dbReference type="ARBA" id="ARBA00023110"/>
    </source>
</evidence>
<feature type="domain" description="PPIase FKBP-type" evidence="9">
    <location>
        <begin position="106"/>
        <end position="194"/>
    </location>
</feature>
<dbReference type="EMBL" id="VDMP01000023">
    <property type="protein sequence ID" value="TNM40495.1"/>
    <property type="molecule type" value="Genomic_DNA"/>
</dbReference>
<keyword evidence="3 5" id="KW-0697">Rotamase</keyword>
<evidence type="ECO:0000256" key="1">
    <source>
        <dbReference type="ARBA" id="ARBA00000971"/>
    </source>
</evidence>
<evidence type="ECO:0000313" key="10">
    <source>
        <dbReference type="EMBL" id="TNM40495.1"/>
    </source>
</evidence>
<dbReference type="PROSITE" id="PS51257">
    <property type="entry name" value="PROKAR_LIPOPROTEIN"/>
    <property type="match status" value="1"/>
</dbReference>
<feature type="signal peptide" evidence="8">
    <location>
        <begin position="1"/>
        <end position="22"/>
    </location>
</feature>
<proteinExistence type="inferred from homology"/>
<name>A0A5C4VZ34_9ACTN</name>
<dbReference type="InterPro" id="IPR046357">
    <property type="entry name" value="PPIase_dom_sf"/>
</dbReference>
<evidence type="ECO:0000256" key="6">
    <source>
        <dbReference type="RuleBase" id="RU003915"/>
    </source>
</evidence>
<accession>A0A5C4VZ34</accession>
<evidence type="ECO:0000313" key="11">
    <source>
        <dbReference type="Proteomes" id="UP000313231"/>
    </source>
</evidence>
<evidence type="ECO:0000256" key="8">
    <source>
        <dbReference type="SAM" id="SignalP"/>
    </source>
</evidence>
<sequence length="194" mass="19638">MQTRVRLAAAALLSLSVLATSACGDDDEKAADGASASPSASSSADSSASPSAEAAPAGDECTAEDIAVEGDFGATPTITIPEDCAAPTTLLTKDLVTGSGPAAENGDTVETNYHLVTWSDKQVLDSSFERGETFPLEDLGNAPVIDGWNQGLIGVQKGTRRLLVVPPELGYGQGGNGVAPNETLVFVVDAVSVS</sequence>
<dbReference type="AlphaFoldDB" id="A0A5C4VZ34"/>
<dbReference type="Gene3D" id="3.10.50.40">
    <property type="match status" value="1"/>
</dbReference>
<evidence type="ECO:0000259" key="9">
    <source>
        <dbReference type="PROSITE" id="PS50059"/>
    </source>
</evidence>
<dbReference type="EC" id="5.2.1.8" evidence="6"/>
<dbReference type="GO" id="GO:0003755">
    <property type="term" value="F:peptidyl-prolyl cis-trans isomerase activity"/>
    <property type="evidence" value="ECO:0007669"/>
    <property type="project" value="UniProtKB-UniRule"/>
</dbReference>
<dbReference type="Pfam" id="PF00254">
    <property type="entry name" value="FKBP_C"/>
    <property type="match status" value="1"/>
</dbReference>
<feature type="chain" id="PRO_5039290328" description="Peptidyl-prolyl cis-trans isomerase" evidence="8">
    <location>
        <begin position="23"/>
        <end position="194"/>
    </location>
</feature>
<comment type="caution">
    <text evidence="10">The sequence shown here is derived from an EMBL/GenBank/DDBJ whole genome shotgun (WGS) entry which is preliminary data.</text>
</comment>
<dbReference type="OrthoDB" id="25996at2"/>
<feature type="compositionally biased region" description="Low complexity" evidence="7">
    <location>
        <begin position="32"/>
        <end position="60"/>
    </location>
</feature>
<dbReference type="InterPro" id="IPR001179">
    <property type="entry name" value="PPIase_FKBP_dom"/>
</dbReference>
<dbReference type="PANTHER" id="PTHR43811">
    <property type="entry name" value="FKBP-TYPE PEPTIDYL-PROLYL CIS-TRANS ISOMERASE FKPA"/>
    <property type="match status" value="1"/>
</dbReference>
<dbReference type="RefSeq" id="WP_139622841.1">
    <property type="nucleotide sequence ID" value="NZ_VDMP01000023.1"/>
</dbReference>
<keyword evidence="8" id="KW-0732">Signal</keyword>
<organism evidence="10 11">
    <name type="scientific">Nocardioides albidus</name>
    <dbReference type="NCBI Taxonomy" id="1517589"/>
    <lineage>
        <taxon>Bacteria</taxon>
        <taxon>Bacillati</taxon>
        <taxon>Actinomycetota</taxon>
        <taxon>Actinomycetes</taxon>
        <taxon>Propionibacteriales</taxon>
        <taxon>Nocardioidaceae</taxon>
        <taxon>Nocardioides</taxon>
    </lineage>
</organism>
<comment type="similarity">
    <text evidence="2 6">Belongs to the FKBP-type PPIase family.</text>
</comment>